<feature type="signal peptide" evidence="8">
    <location>
        <begin position="1"/>
        <end position="26"/>
    </location>
</feature>
<evidence type="ECO:0000256" key="4">
    <source>
        <dbReference type="ARBA" id="ARBA00022729"/>
    </source>
</evidence>
<dbReference type="InterPro" id="IPR050975">
    <property type="entry name" value="Sleep_regulator"/>
</dbReference>
<dbReference type="AlphaFoldDB" id="A0A8S1DG25"/>
<evidence type="ECO:0000256" key="3">
    <source>
        <dbReference type="ARBA" id="ARBA00022692"/>
    </source>
</evidence>
<dbReference type="GO" id="GO:0032222">
    <property type="term" value="P:regulation of synaptic transmission, cholinergic"/>
    <property type="evidence" value="ECO:0007669"/>
    <property type="project" value="InterPro"/>
</dbReference>
<evidence type="ECO:0000256" key="8">
    <source>
        <dbReference type="SAM" id="SignalP"/>
    </source>
</evidence>
<evidence type="ECO:0000256" key="5">
    <source>
        <dbReference type="ARBA" id="ARBA00022989"/>
    </source>
</evidence>
<evidence type="ECO:0008006" key="11">
    <source>
        <dbReference type="Google" id="ProtNLM"/>
    </source>
</evidence>
<evidence type="ECO:0000256" key="2">
    <source>
        <dbReference type="ARBA" id="ARBA00022622"/>
    </source>
</evidence>
<dbReference type="Pfam" id="PF17064">
    <property type="entry name" value="QVR"/>
    <property type="match status" value="1"/>
</dbReference>
<evidence type="ECO:0000256" key="1">
    <source>
        <dbReference type="ARBA" id="ARBA00004589"/>
    </source>
</evidence>
<feature type="chain" id="PRO_5035800142" description="Protein sleepless" evidence="8">
    <location>
        <begin position="27"/>
        <end position="178"/>
    </location>
</feature>
<dbReference type="PANTHER" id="PTHR33562:SF29">
    <property type="entry name" value="PROTEIN SLEEPLESS"/>
    <property type="match status" value="1"/>
</dbReference>
<dbReference type="GO" id="GO:0098552">
    <property type="term" value="C:side of membrane"/>
    <property type="evidence" value="ECO:0007669"/>
    <property type="project" value="UniProtKB-KW"/>
</dbReference>
<proteinExistence type="predicted"/>
<comment type="subcellular location">
    <subcellularLocation>
        <location evidence="1">Membrane</location>
        <topology evidence="1">Lipid-anchor</topology>
        <topology evidence="1">GPI-anchor</topology>
    </subcellularLocation>
</comment>
<dbReference type="GO" id="GO:0030431">
    <property type="term" value="P:sleep"/>
    <property type="evidence" value="ECO:0007669"/>
    <property type="project" value="InterPro"/>
</dbReference>
<name>A0A8S1DG25_9INSE</name>
<keyword evidence="10" id="KW-1185">Reference proteome</keyword>
<dbReference type="EMBL" id="CADEPI010000189">
    <property type="protein sequence ID" value="CAB3379561.1"/>
    <property type="molecule type" value="Genomic_DNA"/>
</dbReference>
<accession>A0A8S1DG25</accession>
<evidence type="ECO:0000313" key="10">
    <source>
        <dbReference type="Proteomes" id="UP000494165"/>
    </source>
</evidence>
<keyword evidence="7" id="KW-0449">Lipoprotein</keyword>
<sequence length="178" mass="19890">MSATRFSQIATCIALTVVLGSTLTDAIKCYHCSVKPALQKDTKEMKPACQRFTPSSKYITECGNSTYCMKKSYNYTLSNGSVTTVVQRECAPQAAPYQVLVDNKWQRRTKVEKDAYEEGCVIQHPDHPIKTNPTEYCYCSKNLCNSGKSTHDATSAAHTDAMAVIFVFNAMKYIRSLR</sequence>
<protein>
    <recommendedName>
        <fullName evidence="11">Protein sleepless</fullName>
    </recommendedName>
</protein>
<keyword evidence="6" id="KW-0325">Glycoprotein</keyword>
<organism evidence="9 10">
    <name type="scientific">Cloeon dipterum</name>
    <dbReference type="NCBI Taxonomy" id="197152"/>
    <lineage>
        <taxon>Eukaryota</taxon>
        <taxon>Metazoa</taxon>
        <taxon>Ecdysozoa</taxon>
        <taxon>Arthropoda</taxon>
        <taxon>Hexapoda</taxon>
        <taxon>Insecta</taxon>
        <taxon>Pterygota</taxon>
        <taxon>Palaeoptera</taxon>
        <taxon>Ephemeroptera</taxon>
        <taxon>Pisciforma</taxon>
        <taxon>Baetidae</taxon>
        <taxon>Cloeon</taxon>
    </lineage>
</organism>
<comment type="caution">
    <text evidence="9">The sequence shown here is derived from an EMBL/GenBank/DDBJ whole genome shotgun (WGS) entry which is preliminary data.</text>
</comment>
<dbReference type="OrthoDB" id="6329445at2759"/>
<keyword evidence="3" id="KW-0812">Transmembrane</keyword>
<dbReference type="PANTHER" id="PTHR33562">
    <property type="entry name" value="ATILLA, ISOFORM B-RELATED-RELATED"/>
    <property type="match status" value="1"/>
</dbReference>
<keyword evidence="2" id="KW-0336">GPI-anchor</keyword>
<evidence type="ECO:0000313" key="9">
    <source>
        <dbReference type="EMBL" id="CAB3379561.1"/>
    </source>
</evidence>
<keyword evidence="4 8" id="KW-0732">Signal</keyword>
<reference evidence="9 10" key="1">
    <citation type="submission" date="2020-04" db="EMBL/GenBank/DDBJ databases">
        <authorList>
            <person name="Alioto T."/>
            <person name="Alioto T."/>
            <person name="Gomez Garrido J."/>
        </authorList>
    </citation>
    <scope>NUCLEOTIDE SEQUENCE [LARGE SCALE GENOMIC DNA]</scope>
</reference>
<gene>
    <name evidence="9" type="ORF">CLODIP_2_CD07061</name>
</gene>
<dbReference type="InterPro" id="IPR031424">
    <property type="entry name" value="QVR-like"/>
</dbReference>
<evidence type="ECO:0000256" key="6">
    <source>
        <dbReference type="ARBA" id="ARBA00023180"/>
    </source>
</evidence>
<keyword evidence="5" id="KW-1133">Transmembrane helix</keyword>
<evidence type="ECO:0000256" key="7">
    <source>
        <dbReference type="ARBA" id="ARBA00023288"/>
    </source>
</evidence>
<dbReference type="Proteomes" id="UP000494165">
    <property type="component" value="Unassembled WGS sequence"/>
</dbReference>
<keyword evidence="5" id="KW-0472">Membrane</keyword>